<evidence type="ECO:0000313" key="2">
    <source>
        <dbReference type="Proteomes" id="UP000887159"/>
    </source>
</evidence>
<organism evidence="1 2">
    <name type="scientific">Trichonephila clavipes</name>
    <name type="common">Golden silk orbweaver</name>
    <name type="synonym">Nephila clavipes</name>
    <dbReference type="NCBI Taxonomy" id="2585209"/>
    <lineage>
        <taxon>Eukaryota</taxon>
        <taxon>Metazoa</taxon>
        <taxon>Ecdysozoa</taxon>
        <taxon>Arthropoda</taxon>
        <taxon>Chelicerata</taxon>
        <taxon>Arachnida</taxon>
        <taxon>Araneae</taxon>
        <taxon>Araneomorphae</taxon>
        <taxon>Entelegynae</taxon>
        <taxon>Araneoidea</taxon>
        <taxon>Nephilidae</taxon>
        <taxon>Trichonephila</taxon>
    </lineage>
</organism>
<keyword evidence="2" id="KW-1185">Reference proteome</keyword>
<evidence type="ECO:0000313" key="1">
    <source>
        <dbReference type="EMBL" id="GFX86225.1"/>
    </source>
</evidence>
<dbReference type="Proteomes" id="UP000887159">
    <property type="component" value="Unassembled WGS sequence"/>
</dbReference>
<comment type="caution">
    <text evidence="1">The sequence shown here is derived from an EMBL/GenBank/DDBJ whole genome shotgun (WGS) entry which is preliminary data.</text>
</comment>
<name>A0A8X6R162_TRICX</name>
<reference evidence="1" key="1">
    <citation type="submission" date="2020-08" db="EMBL/GenBank/DDBJ databases">
        <title>Multicomponent nature underlies the extraordinary mechanical properties of spider dragline silk.</title>
        <authorList>
            <person name="Kono N."/>
            <person name="Nakamura H."/>
            <person name="Mori M."/>
            <person name="Yoshida Y."/>
            <person name="Ohtoshi R."/>
            <person name="Malay A.D."/>
            <person name="Moran D.A.P."/>
            <person name="Tomita M."/>
            <person name="Numata K."/>
            <person name="Arakawa K."/>
        </authorList>
    </citation>
    <scope>NUCLEOTIDE SEQUENCE</scope>
</reference>
<protein>
    <submittedName>
        <fullName evidence="1">Uncharacterized protein</fullName>
    </submittedName>
</protein>
<dbReference type="AlphaFoldDB" id="A0A8X6R162"/>
<dbReference type="EMBL" id="BMAU01021004">
    <property type="protein sequence ID" value="GFX86225.1"/>
    <property type="molecule type" value="Genomic_DNA"/>
</dbReference>
<sequence>MKLHEIKQQPTFCGPLVFSAHVLEAHGIHRDNGLEERLSLALALSTIQVTVRFSSEKFPPVRQIGIHYDRWRHHRFPPPHFRHGTGGEVYILQSPELLGSAVTAHKTFGPTDLTSTYSMCTLRIFGGTGHLTQAFRSGVRCSNHQATHGLDRTFCSLIRG</sequence>
<gene>
    <name evidence="1" type="primary">NCL1_41002</name>
    <name evidence="1" type="ORF">TNCV_2561071</name>
</gene>
<accession>A0A8X6R162</accession>
<proteinExistence type="predicted"/>